<evidence type="ECO:0000313" key="3">
    <source>
        <dbReference type="Proteomes" id="UP000662857"/>
    </source>
</evidence>
<sequence length="382" mass="39577">MKANSEETVWAPGRPWRIGVAAGEGLRAALAGRWPAAMMVLLLVWGGILPGAADAAMVAGLVADEQRFLDAGGDVLIVENDRRDGSGPSGVPAAACTALNESATVSAVALTRLPQPAAPRHARGGDVPVFAASGDLWGLLGATASPERHGILPTTLADQLGVADGGWLALEPSPGTLGERLPLAPIRVTVADMSPLGDALTGVLLPTTPVADPIADACVVRTDLATLDTLRATVPAHLQLGADPPTVRDRLWTGEFTADPAADLAQRPLQWAWAATGPLLGLVWLLLRWMRRSEDALYATMGADATSRLVIRGTEWGVIACLGGLWAVTGGVIGALLLSSAFPIALAYVARHTVAALLVATAVVLVGQVRRPRSLLADLKDR</sequence>
<dbReference type="AlphaFoldDB" id="A0A895YE32"/>
<feature type="transmembrane region" description="Helical" evidence="1">
    <location>
        <begin position="269"/>
        <end position="287"/>
    </location>
</feature>
<keyword evidence="1" id="KW-0812">Transmembrane</keyword>
<evidence type="ECO:0000256" key="1">
    <source>
        <dbReference type="SAM" id="Phobius"/>
    </source>
</evidence>
<reference evidence="2" key="1">
    <citation type="submission" date="2021-02" db="EMBL/GenBank/DDBJ databases">
        <title>Natrosporangium hydrolyticum gen. nov., sp. nov, a haloalkaliphilic actinobacterium from a soda solonchak soil.</title>
        <authorList>
            <person name="Sorokin D.Y."/>
            <person name="Khijniak T.V."/>
            <person name="Zakharycheva A.P."/>
            <person name="Boueva O.V."/>
            <person name="Ariskina E.V."/>
            <person name="Hahnke R.L."/>
            <person name="Bunk B."/>
            <person name="Sproer C."/>
            <person name="Schumann P."/>
            <person name="Evtushenko L.I."/>
            <person name="Kublanov I.V."/>
        </authorList>
    </citation>
    <scope>NUCLEOTIDE SEQUENCE</scope>
    <source>
        <strain evidence="2">DSM 106523</strain>
    </source>
</reference>
<dbReference type="RefSeq" id="WP_239675757.1">
    <property type="nucleotide sequence ID" value="NZ_CP070499.1"/>
</dbReference>
<name>A0A895YE32_9ACTN</name>
<protein>
    <submittedName>
        <fullName evidence="2">Uncharacterized protein</fullName>
    </submittedName>
</protein>
<gene>
    <name evidence="2" type="ORF">JQS43_19070</name>
</gene>
<dbReference type="KEGG" id="nhy:JQS43_19070"/>
<feature type="transmembrane region" description="Helical" evidence="1">
    <location>
        <begin position="316"/>
        <end position="338"/>
    </location>
</feature>
<dbReference type="EMBL" id="CP070499">
    <property type="protein sequence ID" value="QSB13659.1"/>
    <property type="molecule type" value="Genomic_DNA"/>
</dbReference>
<dbReference type="Proteomes" id="UP000662857">
    <property type="component" value="Chromosome"/>
</dbReference>
<proteinExistence type="predicted"/>
<organism evidence="2 3">
    <name type="scientific">Natronosporangium hydrolyticum</name>
    <dbReference type="NCBI Taxonomy" id="2811111"/>
    <lineage>
        <taxon>Bacteria</taxon>
        <taxon>Bacillati</taxon>
        <taxon>Actinomycetota</taxon>
        <taxon>Actinomycetes</taxon>
        <taxon>Micromonosporales</taxon>
        <taxon>Micromonosporaceae</taxon>
        <taxon>Natronosporangium</taxon>
    </lineage>
</organism>
<accession>A0A895YE32</accession>
<feature type="transmembrane region" description="Helical" evidence="1">
    <location>
        <begin position="344"/>
        <end position="366"/>
    </location>
</feature>
<keyword evidence="3" id="KW-1185">Reference proteome</keyword>
<keyword evidence="1" id="KW-1133">Transmembrane helix</keyword>
<evidence type="ECO:0000313" key="2">
    <source>
        <dbReference type="EMBL" id="QSB13659.1"/>
    </source>
</evidence>
<keyword evidence="1" id="KW-0472">Membrane</keyword>